<feature type="compositionally biased region" description="Polar residues" evidence="12">
    <location>
        <begin position="47"/>
        <end position="57"/>
    </location>
</feature>
<reference evidence="13 14" key="1">
    <citation type="journal article" date="2007" name="Nature">
        <title>Genome of the marsupial Monodelphis domestica reveals innovation in non-coding sequences.</title>
        <authorList>
            <person name="Mikkelsen T.S."/>
            <person name="Wakefield M.J."/>
            <person name="Aken B."/>
            <person name="Amemiya C.T."/>
            <person name="Chang J.L."/>
            <person name="Duke S."/>
            <person name="Garber M."/>
            <person name="Gentles A.J."/>
            <person name="Goodstadt L."/>
            <person name="Heger A."/>
            <person name="Jurka J."/>
            <person name="Kamal M."/>
            <person name="Mauceli E."/>
            <person name="Searle S.M."/>
            <person name="Sharpe T."/>
            <person name="Baker M.L."/>
            <person name="Batzer M.A."/>
            <person name="Benos P.V."/>
            <person name="Belov K."/>
            <person name="Clamp M."/>
            <person name="Cook A."/>
            <person name="Cuff J."/>
            <person name="Das R."/>
            <person name="Davidow L."/>
            <person name="Deakin J.E."/>
            <person name="Fazzari M.J."/>
            <person name="Glass J.L."/>
            <person name="Grabherr M."/>
            <person name="Greally J.M."/>
            <person name="Gu W."/>
            <person name="Hore T.A."/>
            <person name="Huttley G.A."/>
            <person name="Kleber M."/>
            <person name="Jirtle R.L."/>
            <person name="Koina E."/>
            <person name="Lee J.T."/>
            <person name="Mahony S."/>
            <person name="Marra M.A."/>
            <person name="Miller R.D."/>
            <person name="Nicholls R.D."/>
            <person name="Oda M."/>
            <person name="Papenfuss A.T."/>
            <person name="Parra Z.E."/>
            <person name="Pollock D.D."/>
            <person name="Ray D.A."/>
            <person name="Schein J.E."/>
            <person name="Speed T.P."/>
            <person name="Thompson K."/>
            <person name="VandeBerg J.L."/>
            <person name="Wade C.M."/>
            <person name="Walker J.A."/>
            <person name="Waters P.D."/>
            <person name="Webber C."/>
            <person name="Weidman J.R."/>
            <person name="Xie X."/>
            <person name="Zody M.C."/>
            <person name="Baldwin J."/>
            <person name="Abdouelleil A."/>
            <person name="Abdulkadir J."/>
            <person name="Abebe A."/>
            <person name="Abera B."/>
            <person name="Abreu J."/>
            <person name="Acer S.C."/>
            <person name="Aftuck L."/>
            <person name="Alexander A."/>
            <person name="An P."/>
            <person name="Anderson E."/>
            <person name="Anderson S."/>
            <person name="Arachi H."/>
            <person name="Azer M."/>
            <person name="Bachantsang P."/>
            <person name="Barry A."/>
            <person name="Bayul T."/>
            <person name="Berlin A."/>
            <person name="Bessette D."/>
            <person name="Bloom T."/>
            <person name="Bloom T."/>
            <person name="Boguslavskiy L."/>
            <person name="Bonnet C."/>
            <person name="Boukhgalter B."/>
            <person name="Bourzgui I."/>
            <person name="Brown A."/>
            <person name="Cahill P."/>
            <person name="Channer S."/>
            <person name="Cheshatsang Y."/>
            <person name="Chuda L."/>
            <person name="Citroen M."/>
            <person name="Collymore A."/>
            <person name="Cooke P."/>
            <person name="Costello M."/>
            <person name="D'Aco K."/>
            <person name="Daza R."/>
            <person name="De Haan G."/>
            <person name="DeGray S."/>
            <person name="DeMaso C."/>
            <person name="Dhargay N."/>
            <person name="Dooley K."/>
            <person name="Dooley E."/>
            <person name="Doricent M."/>
            <person name="Dorje P."/>
            <person name="Dorjee K."/>
            <person name="Dupes A."/>
            <person name="Elong R."/>
            <person name="Falk J."/>
            <person name="Farina A."/>
            <person name="Faro S."/>
            <person name="Ferguson D."/>
            <person name="Fisher S."/>
            <person name="Foley C.D."/>
            <person name="Franke A."/>
            <person name="Friedrich D."/>
            <person name="Gadbois L."/>
            <person name="Gearin G."/>
            <person name="Gearin C.R."/>
            <person name="Giannoukos G."/>
            <person name="Goode T."/>
            <person name="Graham J."/>
            <person name="Grandbois E."/>
            <person name="Grewal S."/>
            <person name="Gyaltsen K."/>
            <person name="Hafez N."/>
            <person name="Hagos B."/>
            <person name="Hall J."/>
            <person name="Henson C."/>
            <person name="Hollinger A."/>
            <person name="Honan T."/>
            <person name="Huard M.D."/>
            <person name="Hughes L."/>
            <person name="Hurhula B."/>
            <person name="Husby M.E."/>
            <person name="Kamat A."/>
            <person name="Kanga B."/>
            <person name="Kashin S."/>
            <person name="Khazanovich D."/>
            <person name="Kisner P."/>
            <person name="Lance K."/>
            <person name="Lara M."/>
            <person name="Lee W."/>
            <person name="Lennon N."/>
            <person name="Letendre F."/>
            <person name="LeVine R."/>
            <person name="Lipovsky A."/>
            <person name="Liu X."/>
            <person name="Liu J."/>
            <person name="Liu S."/>
            <person name="Lokyitsang T."/>
            <person name="Lokyitsang Y."/>
            <person name="Lubonja R."/>
            <person name="Lui A."/>
            <person name="MacDonald P."/>
            <person name="Magnisalis V."/>
            <person name="Maru K."/>
            <person name="Matthews C."/>
            <person name="McCusker W."/>
            <person name="McDonough S."/>
            <person name="Mehta T."/>
            <person name="Meldrim J."/>
            <person name="Meneus L."/>
            <person name="Mihai O."/>
            <person name="Mihalev A."/>
            <person name="Mihova T."/>
            <person name="Mittelman R."/>
            <person name="Mlenga V."/>
            <person name="Montmayeur A."/>
            <person name="Mulrain L."/>
            <person name="Navidi A."/>
            <person name="Naylor J."/>
            <person name="Negash T."/>
            <person name="Nguyen T."/>
            <person name="Nguyen N."/>
            <person name="Nicol R."/>
            <person name="Norbu C."/>
            <person name="Norbu N."/>
            <person name="Novod N."/>
            <person name="O'Neill B."/>
            <person name="Osman S."/>
            <person name="Markiewicz E."/>
            <person name="Oyono O.L."/>
            <person name="Patti C."/>
            <person name="Phunkhang P."/>
            <person name="Pierre F."/>
            <person name="Priest M."/>
            <person name="Raghuraman S."/>
            <person name="Rege F."/>
            <person name="Reyes R."/>
            <person name="Rise C."/>
            <person name="Rogov P."/>
            <person name="Ross K."/>
            <person name="Ryan E."/>
            <person name="Settipalli S."/>
            <person name="Shea T."/>
            <person name="Sherpa N."/>
            <person name="Shi L."/>
            <person name="Shih D."/>
            <person name="Sparrow T."/>
            <person name="Spaulding J."/>
            <person name="Stalker J."/>
            <person name="Stange-Thomann N."/>
            <person name="Stavropoulos S."/>
            <person name="Stone C."/>
            <person name="Strader C."/>
            <person name="Tesfaye S."/>
            <person name="Thomson T."/>
            <person name="Thoulutsang Y."/>
            <person name="Thoulutsang D."/>
            <person name="Topham K."/>
            <person name="Topping I."/>
            <person name="Tsamla T."/>
            <person name="Vassiliev H."/>
            <person name="Vo A."/>
            <person name="Wangchuk T."/>
            <person name="Wangdi T."/>
            <person name="Weiand M."/>
            <person name="Wilkinson J."/>
            <person name="Wilson A."/>
            <person name="Yadav S."/>
            <person name="Young G."/>
            <person name="Yu Q."/>
            <person name="Zembek L."/>
            <person name="Zhong D."/>
            <person name="Zimmer A."/>
            <person name="Zwirko Z."/>
            <person name="Jaffe D.B."/>
            <person name="Alvarez P."/>
            <person name="Brockman W."/>
            <person name="Butler J."/>
            <person name="Chin C."/>
            <person name="Gnerre S."/>
            <person name="MacCallum I."/>
            <person name="Graves J.A."/>
            <person name="Ponting C.P."/>
            <person name="Breen M."/>
            <person name="Samollow P.B."/>
            <person name="Lander E.S."/>
            <person name="Lindblad-Toh K."/>
        </authorList>
    </citation>
    <scope>NUCLEOTIDE SEQUENCE [LARGE SCALE GENOMIC DNA]</scope>
</reference>
<dbReference type="Ensembl" id="ENSMODT00000076478.1">
    <property type="protein sequence ID" value="ENSMODP00000050474.1"/>
    <property type="gene ID" value="ENSMODG00000045213.1"/>
</dbReference>
<evidence type="ECO:0000256" key="4">
    <source>
        <dbReference type="ARBA" id="ARBA00023015"/>
    </source>
</evidence>
<reference evidence="13" key="2">
    <citation type="submission" date="2025-08" db="UniProtKB">
        <authorList>
            <consortium name="Ensembl"/>
        </authorList>
    </citation>
    <scope>IDENTIFICATION</scope>
</reference>
<dbReference type="STRING" id="13616.ENSMODP00000050474"/>
<dbReference type="InterPro" id="IPR027976">
    <property type="entry name" value="TAF1D"/>
</dbReference>
<feature type="compositionally biased region" description="Basic residues" evidence="12">
    <location>
        <begin position="77"/>
        <end position="95"/>
    </location>
</feature>
<comment type="subunit">
    <text evidence="9">Component of the transcription factor SL1/TIF-IB complex, composed of TBP and at least TAF1A, TAF1B, TAF1C and TAF1D. Interacts with UBTF.</text>
</comment>
<accession>A0A5F8GSV5</accession>
<keyword evidence="5" id="KW-0238">DNA-binding</keyword>
<dbReference type="Pfam" id="PF15333">
    <property type="entry name" value="TAF1D"/>
    <property type="match status" value="1"/>
</dbReference>
<feature type="region of interest" description="Disordered" evidence="12">
    <location>
        <begin position="34"/>
        <end position="57"/>
    </location>
</feature>
<dbReference type="InParanoid" id="A0A5F8GSV5"/>
<keyword evidence="4" id="KW-0805">Transcription regulation</keyword>
<dbReference type="AlphaFoldDB" id="A0A5F8GSV5"/>
<dbReference type="GO" id="GO:0006355">
    <property type="term" value="P:regulation of DNA-templated transcription"/>
    <property type="evidence" value="ECO:0007669"/>
    <property type="project" value="InterPro"/>
</dbReference>
<evidence type="ECO:0000256" key="8">
    <source>
        <dbReference type="ARBA" id="ARBA00025110"/>
    </source>
</evidence>
<dbReference type="FunCoup" id="A0A5F8GSV5">
    <property type="interactions" value="1105"/>
</dbReference>
<evidence type="ECO:0000256" key="5">
    <source>
        <dbReference type="ARBA" id="ARBA00023125"/>
    </source>
</evidence>
<evidence type="ECO:0000256" key="2">
    <source>
        <dbReference type="ARBA" id="ARBA00018992"/>
    </source>
</evidence>
<dbReference type="Proteomes" id="UP000002280">
    <property type="component" value="Chromosome 3"/>
</dbReference>
<dbReference type="PANTHER" id="PTHR14562:SF3">
    <property type="entry name" value="TATA BOX-BINDING PROTEIN-ASSOCIATED FACTOR RNA POLYMERASE I SUBUNIT D"/>
    <property type="match status" value="1"/>
</dbReference>
<evidence type="ECO:0000256" key="7">
    <source>
        <dbReference type="ARBA" id="ARBA00023242"/>
    </source>
</evidence>
<evidence type="ECO:0000256" key="11">
    <source>
        <dbReference type="ARBA" id="ARBA00032499"/>
    </source>
</evidence>
<comment type="subcellular location">
    <subcellularLocation>
        <location evidence="1">Nucleus</location>
    </subcellularLocation>
</comment>
<dbReference type="GeneTree" id="ENSGT00390000009061"/>
<keyword evidence="6" id="KW-0804">Transcription</keyword>
<evidence type="ECO:0000256" key="9">
    <source>
        <dbReference type="ARBA" id="ARBA00025940"/>
    </source>
</evidence>
<comment type="function">
    <text evidence="8">Component of the transcription factor SL1/TIF-IB complex, which is involved in the assembly of the PIC (preinitiation complex) during RNA polymerase I-dependent transcription. The rate of PIC formation probably is primarily dependent on the rate of association of SL1/TIF-IB with the rDNA promoter. SL1/TIF-IB is involved in stabilization of nucleolar transcription factor 1/UBTF on rDNA. Formation of SL1/TIF-IB excludes the association of TBP with TFIID subunits.</text>
</comment>
<reference evidence="13" key="3">
    <citation type="submission" date="2025-09" db="UniProtKB">
        <authorList>
            <consortium name="Ensembl"/>
        </authorList>
    </citation>
    <scope>IDENTIFICATION</scope>
</reference>
<keyword evidence="3" id="KW-0597">Phosphoprotein</keyword>
<protein>
    <recommendedName>
        <fullName evidence="2">TATA box-binding protein-associated factor RNA polymerase I subunit D</fullName>
    </recommendedName>
    <alternativeName>
        <fullName evidence="11">TATA box-binding protein-associated factor 1D</fullName>
    </alternativeName>
    <alternativeName>
        <fullName evidence="10">Transcription initiation factor SL1/TIF-IB subunit D</fullName>
    </alternativeName>
</protein>
<dbReference type="PANTHER" id="PTHR14562">
    <property type="entry name" value="TATA BOX-BINDING PROTEIN ASSOCIATED FACTOR RNA POLYMERASE I SUBUNIT D"/>
    <property type="match status" value="1"/>
</dbReference>
<keyword evidence="7" id="KW-0539">Nucleus</keyword>
<evidence type="ECO:0000313" key="14">
    <source>
        <dbReference type="Proteomes" id="UP000002280"/>
    </source>
</evidence>
<dbReference type="GO" id="GO:0005654">
    <property type="term" value="C:nucleoplasm"/>
    <property type="evidence" value="ECO:0000318"/>
    <property type="project" value="GO_Central"/>
</dbReference>
<evidence type="ECO:0000256" key="12">
    <source>
        <dbReference type="SAM" id="MobiDB-lite"/>
    </source>
</evidence>
<dbReference type="GO" id="GO:0003677">
    <property type="term" value="F:DNA binding"/>
    <property type="evidence" value="ECO:0007669"/>
    <property type="project" value="UniProtKB-KW"/>
</dbReference>
<sequence length="299" mass="34622">MDKTENLEQILKKASLENMSSNPILPLVATSSLVNKESDDSDSSNSLFKTQLSDSSSELEPFNLKVVFENWKKKKIQKKKRKYKPSGRPKGRPKGSTKTTQSLAIMPKKDLFKDKGLQFPLVESENGRKPLLWKKILGFEQAVARGFFNYVKEQKYESHLREALKHLGAGEDLVKEDFGVRRYKYLEDDDESISPIEEPNAENNQLDDQYDCDVKLVDNSCFIISTKFPKKTKSKMKKRRLDITLKITTREMKQICLGKRKIPLAKGREMEFALRKLMIYENFLDIKFLISYSEAYLLV</sequence>
<organism evidence="13 14">
    <name type="scientific">Monodelphis domestica</name>
    <name type="common">Gray short-tailed opossum</name>
    <dbReference type="NCBI Taxonomy" id="13616"/>
    <lineage>
        <taxon>Eukaryota</taxon>
        <taxon>Metazoa</taxon>
        <taxon>Chordata</taxon>
        <taxon>Craniata</taxon>
        <taxon>Vertebrata</taxon>
        <taxon>Euteleostomi</taxon>
        <taxon>Mammalia</taxon>
        <taxon>Metatheria</taxon>
        <taxon>Didelphimorphia</taxon>
        <taxon>Didelphidae</taxon>
        <taxon>Monodelphis</taxon>
    </lineage>
</organism>
<feature type="region of interest" description="Disordered" evidence="12">
    <location>
        <begin position="77"/>
        <end position="105"/>
    </location>
</feature>
<evidence type="ECO:0000256" key="6">
    <source>
        <dbReference type="ARBA" id="ARBA00023163"/>
    </source>
</evidence>
<name>A0A5F8GSV5_MONDO</name>
<evidence type="ECO:0000313" key="13">
    <source>
        <dbReference type="Ensembl" id="ENSMODP00000050474.1"/>
    </source>
</evidence>
<evidence type="ECO:0000256" key="10">
    <source>
        <dbReference type="ARBA" id="ARBA00030353"/>
    </source>
</evidence>
<proteinExistence type="predicted"/>
<dbReference type="GO" id="GO:0005668">
    <property type="term" value="C:RNA polymerase transcription factor SL1 complex"/>
    <property type="evidence" value="ECO:0007669"/>
    <property type="project" value="InterPro"/>
</dbReference>
<evidence type="ECO:0000256" key="1">
    <source>
        <dbReference type="ARBA" id="ARBA00004123"/>
    </source>
</evidence>
<keyword evidence="14" id="KW-1185">Reference proteome</keyword>
<evidence type="ECO:0000256" key="3">
    <source>
        <dbReference type="ARBA" id="ARBA00022553"/>
    </source>
</evidence>
<dbReference type="OMA" id="RIEWSEN"/>
<dbReference type="Bgee" id="ENSMODG00000045213">
    <property type="expression patterns" value="Expressed in embryo and 24 other cell types or tissues"/>
</dbReference>